<dbReference type="OrthoDB" id="6380574at2"/>
<dbReference type="AlphaFoldDB" id="A0A5E7M9B0"/>
<dbReference type="EMBL" id="CABVIH010000019">
    <property type="protein sequence ID" value="VVP21297.1"/>
    <property type="molecule type" value="Genomic_DNA"/>
</dbReference>
<dbReference type="Proteomes" id="UP000375525">
    <property type="component" value="Unassembled WGS sequence"/>
</dbReference>
<dbReference type="Pfam" id="PF20803">
    <property type="entry name" value="PaaX_M"/>
    <property type="match status" value="1"/>
</dbReference>
<dbReference type="PANTHER" id="PTHR30319:SF1">
    <property type="entry name" value="TRANSCRIPTIONAL REPRESSOR PAAX"/>
    <property type="match status" value="1"/>
</dbReference>
<feature type="domain" description="Transcriptional repressor PaaX-like C-terminal" evidence="1">
    <location>
        <begin position="173"/>
        <end position="254"/>
    </location>
</feature>
<dbReference type="Pfam" id="PF08223">
    <property type="entry name" value="PaaX_C"/>
    <property type="match status" value="1"/>
</dbReference>
<evidence type="ECO:0000313" key="3">
    <source>
        <dbReference type="EMBL" id="VVP21297.1"/>
    </source>
</evidence>
<dbReference type="Gene3D" id="3.30.70.2650">
    <property type="match status" value="1"/>
</dbReference>
<dbReference type="RefSeq" id="WP_150781010.1">
    <property type="nucleotide sequence ID" value="NZ_CABVIH010000019.1"/>
</dbReference>
<dbReference type="InterPro" id="IPR036388">
    <property type="entry name" value="WH-like_DNA-bd_sf"/>
</dbReference>
<dbReference type="Gene3D" id="1.10.10.10">
    <property type="entry name" value="Winged helix-like DNA-binding domain superfamily/Winged helix DNA-binding domain"/>
    <property type="match status" value="1"/>
</dbReference>
<accession>A0A5E7M9B0</accession>
<dbReference type="InterPro" id="IPR048846">
    <property type="entry name" value="PaaX-like_central"/>
</dbReference>
<evidence type="ECO:0000259" key="1">
    <source>
        <dbReference type="Pfam" id="PF08223"/>
    </source>
</evidence>
<name>A0A5E7M9B0_PSEFL</name>
<sequence length="264" mass="30016">MKPCAKSLVLELLVAKNGVPLQVKEAIVACELFGISENNVRVTLARLTIEALLEGAGRGSYQLGPQAKDISAQLFGWRSVEQHLRRWDGSYLMVACNALGRSDRNVLRQRERALHMLGFAELDKDLYVRPNNVEPEVESLRQRLIELGLEPAALVFQASGFEDTQSQRIQSLWNGELLNDSYRRHCEQLESWTLRAEQLKLEAAARESFTLGREAIRQIVFDPLLPHPLVDVTLRTEFLACTQRFVDHGHQIWRTFLQQPSSSN</sequence>
<dbReference type="PANTHER" id="PTHR30319">
    <property type="entry name" value="PHENYLACETIC ACID REGULATOR-RELATED TRANSCRIPTIONAL REPRESSOR"/>
    <property type="match status" value="1"/>
</dbReference>
<gene>
    <name evidence="3" type="ORF">PS880_03842</name>
</gene>
<organism evidence="3 4">
    <name type="scientific">Pseudomonas fluorescens</name>
    <dbReference type="NCBI Taxonomy" id="294"/>
    <lineage>
        <taxon>Bacteria</taxon>
        <taxon>Pseudomonadati</taxon>
        <taxon>Pseudomonadota</taxon>
        <taxon>Gammaproteobacteria</taxon>
        <taxon>Pseudomonadales</taxon>
        <taxon>Pseudomonadaceae</taxon>
        <taxon>Pseudomonas</taxon>
    </lineage>
</organism>
<protein>
    <submittedName>
        <fullName evidence="3">Uncharacterized protein</fullName>
    </submittedName>
</protein>
<proteinExistence type="predicted"/>
<evidence type="ECO:0000313" key="4">
    <source>
        <dbReference type="Proteomes" id="UP000375525"/>
    </source>
</evidence>
<dbReference type="InterPro" id="IPR013225">
    <property type="entry name" value="PaaX_C"/>
</dbReference>
<feature type="domain" description="Transcriptional repressor PaaX-like central Cas2-like" evidence="2">
    <location>
        <begin position="86"/>
        <end position="164"/>
    </location>
</feature>
<evidence type="ECO:0000259" key="2">
    <source>
        <dbReference type="Pfam" id="PF20803"/>
    </source>
</evidence>
<reference evidence="3 4" key="1">
    <citation type="submission" date="2019-09" db="EMBL/GenBank/DDBJ databases">
        <authorList>
            <person name="Chandra G."/>
            <person name="Truman W A."/>
        </authorList>
    </citation>
    <scope>NUCLEOTIDE SEQUENCE [LARGE SCALE GENOMIC DNA]</scope>
    <source>
        <strain evidence="3">PS880</strain>
    </source>
</reference>
<dbReference type="GO" id="GO:0006351">
    <property type="term" value="P:DNA-templated transcription"/>
    <property type="evidence" value="ECO:0007669"/>
    <property type="project" value="TreeGrafter"/>
</dbReference>